<feature type="transmembrane region" description="Helical" evidence="7">
    <location>
        <begin position="188"/>
        <end position="210"/>
    </location>
</feature>
<dbReference type="GO" id="GO:0055085">
    <property type="term" value="P:transmembrane transport"/>
    <property type="evidence" value="ECO:0007669"/>
    <property type="project" value="InterPro"/>
</dbReference>
<dbReference type="PROSITE" id="PS50928">
    <property type="entry name" value="ABC_TM1"/>
    <property type="match status" value="1"/>
</dbReference>
<evidence type="ECO:0000256" key="4">
    <source>
        <dbReference type="ARBA" id="ARBA00022692"/>
    </source>
</evidence>
<keyword evidence="6 7" id="KW-0472">Membrane</keyword>
<sequence>MLTLKRKTLGDWIGEIIIYLVLTILAVVMVIPFIYVIAASFAPESEIQSRPIFLVPENPTLSAYEDVFSGSTGTRVIQSLAVSVGVTLCGTLINLFFTLTMAYGLSRTNLIGKKALLNMVLFTMVVNGGMIPTFLLVKNLGMYDTFSALILPGAISAYNMLIVRNFFIELPNELEEAASIDGCSDIGIFIKIALPLSMPVIATFGLFYAVGHWNNYFGALLYLEDQAKYPFQLVLRNIVMQTADTSANADQELPEDTLKMAVIVIGTVPILCVYPFLQKHFAAGVMVGAVKG</sequence>
<dbReference type="InterPro" id="IPR035906">
    <property type="entry name" value="MetI-like_sf"/>
</dbReference>
<feature type="transmembrane region" description="Helical" evidence="7">
    <location>
        <begin position="115"/>
        <end position="137"/>
    </location>
</feature>
<comment type="subcellular location">
    <subcellularLocation>
        <location evidence="1 7">Cell membrane</location>
        <topology evidence="1 7">Multi-pass membrane protein</topology>
    </subcellularLocation>
</comment>
<dbReference type="PANTHER" id="PTHR43744:SF9">
    <property type="entry name" value="POLYGALACTURONAN_RHAMNOGALACTURONAN TRANSPORT SYSTEM PERMEASE PROTEIN YTCP"/>
    <property type="match status" value="1"/>
</dbReference>
<keyword evidence="4 7" id="KW-0812">Transmembrane</keyword>
<keyword evidence="5 7" id="KW-1133">Transmembrane helix</keyword>
<feature type="domain" description="ABC transmembrane type-1" evidence="8">
    <location>
        <begin position="80"/>
        <end position="277"/>
    </location>
</feature>
<evidence type="ECO:0000256" key="1">
    <source>
        <dbReference type="ARBA" id="ARBA00004651"/>
    </source>
</evidence>
<evidence type="ECO:0000256" key="6">
    <source>
        <dbReference type="ARBA" id="ARBA00023136"/>
    </source>
</evidence>
<name>A0A9D1H1L6_9FIRM</name>
<feature type="transmembrane region" description="Helical" evidence="7">
    <location>
        <begin position="80"/>
        <end position="103"/>
    </location>
</feature>
<feature type="transmembrane region" description="Helical" evidence="7">
    <location>
        <begin position="258"/>
        <end position="277"/>
    </location>
</feature>
<dbReference type="Pfam" id="PF00528">
    <property type="entry name" value="BPD_transp_1"/>
    <property type="match status" value="1"/>
</dbReference>
<reference evidence="9" key="2">
    <citation type="journal article" date="2021" name="PeerJ">
        <title>Extensive microbial diversity within the chicken gut microbiome revealed by metagenomics and culture.</title>
        <authorList>
            <person name="Gilroy R."/>
            <person name="Ravi A."/>
            <person name="Getino M."/>
            <person name="Pursley I."/>
            <person name="Horton D.L."/>
            <person name="Alikhan N.F."/>
            <person name="Baker D."/>
            <person name="Gharbi K."/>
            <person name="Hall N."/>
            <person name="Watson M."/>
            <person name="Adriaenssens E.M."/>
            <person name="Foster-Nyarko E."/>
            <person name="Jarju S."/>
            <person name="Secka A."/>
            <person name="Antonio M."/>
            <person name="Oren A."/>
            <person name="Chaudhuri R.R."/>
            <person name="La Ragione R."/>
            <person name="Hildebrand F."/>
            <person name="Pallen M.J."/>
        </authorList>
    </citation>
    <scope>NUCLEOTIDE SEQUENCE</scope>
    <source>
        <strain evidence="9">CHK181-108</strain>
    </source>
</reference>
<accession>A0A9D1H1L6</accession>
<keyword evidence="3" id="KW-1003">Cell membrane</keyword>
<dbReference type="AlphaFoldDB" id="A0A9D1H1L6"/>
<dbReference type="InterPro" id="IPR000515">
    <property type="entry name" value="MetI-like"/>
</dbReference>
<protein>
    <submittedName>
        <fullName evidence="9">Carbohydrate ABC transporter permease</fullName>
    </submittedName>
</protein>
<evidence type="ECO:0000256" key="7">
    <source>
        <dbReference type="RuleBase" id="RU363032"/>
    </source>
</evidence>
<dbReference type="GO" id="GO:0005886">
    <property type="term" value="C:plasma membrane"/>
    <property type="evidence" value="ECO:0007669"/>
    <property type="project" value="UniProtKB-SubCell"/>
</dbReference>
<keyword evidence="2 7" id="KW-0813">Transport</keyword>
<dbReference type="Gene3D" id="1.10.3720.10">
    <property type="entry name" value="MetI-like"/>
    <property type="match status" value="1"/>
</dbReference>
<comment type="similarity">
    <text evidence="7">Belongs to the binding-protein-dependent transport system permease family.</text>
</comment>
<evidence type="ECO:0000313" key="9">
    <source>
        <dbReference type="EMBL" id="HIT84431.1"/>
    </source>
</evidence>
<dbReference type="Proteomes" id="UP000824165">
    <property type="component" value="Unassembled WGS sequence"/>
</dbReference>
<dbReference type="CDD" id="cd06261">
    <property type="entry name" value="TM_PBP2"/>
    <property type="match status" value="1"/>
</dbReference>
<feature type="transmembrane region" description="Helical" evidence="7">
    <location>
        <begin position="149"/>
        <end position="167"/>
    </location>
</feature>
<dbReference type="PANTHER" id="PTHR43744">
    <property type="entry name" value="ABC TRANSPORTER PERMEASE PROTEIN MG189-RELATED-RELATED"/>
    <property type="match status" value="1"/>
</dbReference>
<comment type="caution">
    <text evidence="9">The sequence shown here is derived from an EMBL/GenBank/DDBJ whole genome shotgun (WGS) entry which is preliminary data.</text>
</comment>
<evidence type="ECO:0000256" key="3">
    <source>
        <dbReference type="ARBA" id="ARBA00022475"/>
    </source>
</evidence>
<dbReference type="EMBL" id="DVLU01000006">
    <property type="protein sequence ID" value="HIT84431.1"/>
    <property type="molecule type" value="Genomic_DNA"/>
</dbReference>
<evidence type="ECO:0000256" key="5">
    <source>
        <dbReference type="ARBA" id="ARBA00022989"/>
    </source>
</evidence>
<dbReference type="SUPFAM" id="SSF161098">
    <property type="entry name" value="MetI-like"/>
    <property type="match status" value="1"/>
</dbReference>
<feature type="transmembrane region" description="Helical" evidence="7">
    <location>
        <begin position="12"/>
        <end position="38"/>
    </location>
</feature>
<reference evidence="9" key="1">
    <citation type="submission" date="2020-10" db="EMBL/GenBank/DDBJ databases">
        <authorList>
            <person name="Gilroy R."/>
        </authorList>
    </citation>
    <scope>NUCLEOTIDE SEQUENCE</scope>
    <source>
        <strain evidence="9">CHK181-108</strain>
    </source>
</reference>
<evidence type="ECO:0000313" key="10">
    <source>
        <dbReference type="Proteomes" id="UP000824165"/>
    </source>
</evidence>
<evidence type="ECO:0000259" key="8">
    <source>
        <dbReference type="PROSITE" id="PS50928"/>
    </source>
</evidence>
<gene>
    <name evidence="9" type="ORF">IAA60_00850</name>
</gene>
<evidence type="ECO:0000256" key="2">
    <source>
        <dbReference type="ARBA" id="ARBA00022448"/>
    </source>
</evidence>
<organism evidence="9 10">
    <name type="scientific">Candidatus Ornithomonoglobus intestinigallinarum</name>
    <dbReference type="NCBI Taxonomy" id="2840894"/>
    <lineage>
        <taxon>Bacteria</taxon>
        <taxon>Bacillati</taxon>
        <taxon>Bacillota</taxon>
        <taxon>Clostridia</taxon>
        <taxon>Candidatus Ornithomonoglobus</taxon>
    </lineage>
</organism>
<proteinExistence type="inferred from homology"/>